<accession>X0XR49</accession>
<dbReference type="AlphaFoldDB" id="X0XR49"/>
<organism evidence="1">
    <name type="scientific">marine sediment metagenome</name>
    <dbReference type="NCBI Taxonomy" id="412755"/>
    <lineage>
        <taxon>unclassified sequences</taxon>
        <taxon>metagenomes</taxon>
        <taxon>ecological metagenomes</taxon>
    </lineage>
</organism>
<reference evidence="1" key="1">
    <citation type="journal article" date="2014" name="Front. Microbiol.">
        <title>High frequency of phylogenetically diverse reductive dehalogenase-homologous genes in deep subseafloor sedimentary metagenomes.</title>
        <authorList>
            <person name="Kawai M."/>
            <person name="Futagami T."/>
            <person name="Toyoda A."/>
            <person name="Takaki Y."/>
            <person name="Nishi S."/>
            <person name="Hori S."/>
            <person name="Arai W."/>
            <person name="Tsubouchi T."/>
            <person name="Morono Y."/>
            <person name="Uchiyama I."/>
            <person name="Ito T."/>
            <person name="Fujiyama A."/>
            <person name="Inagaki F."/>
            <person name="Takami H."/>
        </authorList>
    </citation>
    <scope>NUCLEOTIDE SEQUENCE</scope>
    <source>
        <strain evidence="1">Expedition CK06-06</strain>
    </source>
</reference>
<comment type="caution">
    <text evidence="1">The sequence shown here is derived from an EMBL/GenBank/DDBJ whole genome shotgun (WGS) entry which is preliminary data.</text>
</comment>
<protein>
    <submittedName>
        <fullName evidence="1">Uncharacterized protein</fullName>
    </submittedName>
</protein>
<proteinExistence type="predicted"/>
<sequence length="87" mass="9620">MPAPEWTLNDRANACRRDWPDHAVDPLQSAGPGHCGGGVGLKPAQRRFDLPFEMLPTASAKEIPNVSVIRRRLSNVRLYSPRSTDPT</sequence>
<gene>
    <name evidence="1" type="ORF">S01H1_80177</name>
</gene>
<dbReference type="EMBL" id="BARS01054114">
    <property type="protein sequence ID" value="GAG45730.1"/>
    <property type="molecule type" value="Genomic_DNA"/>
</dbReference>
<evidence type="ECO:0000313" key="1">
    <source>
        <dbReference type="EMBL" id="GAG45730.1"/>
    </source>
</evidence>
<name>X0XR49_9ZZZZ</name>